<accession>A0AAJ8E2I8</accession>
<organism evidence="1">
    <name type="scientific">Aspergillus niger</name>
    <dbReference type="NCBI Taxonomy" id="5061"/>
    <lineage>
        <taxon>Eukaryota</taxon>
        <taxon>Fungi</taxon>
        <taxon>Dikarya</taxon>
        <taxon>Ascomycota</taxon>
        <taxon>Pezizomycotina</taxon>
        <taxon>Eurotiomycetes</taxon>
        <taxon>Eurotiomycetidae</taxon>
        <taxon>Eurotiales</taxon>
        <taxon>Aspergillaceae</taxon>
        <taxon>Aspergillus</taxon>
        <taxon>Aspergillus subgen. Circumdati</taxon>
    </lineage>
</organism>
<dbReference type="VEuPathDB" id="FungiDB:An14g02730"/>
<dbReference type="KEGG" id="ang:An14g02730"/>
<gene>
    <name evidence="1" type="ORF">An14g02730</name>
</gene>
<sequence>MADNLKLSRLCASECLRFMIGHAVNGGVFEQGLDQTNTTTTIIIIVGKGVRVGPGHVPRSLALNAGTPHIHSQIDNSLVGDSLFILSFSFCALTSAVKISADRHKRSMSDRQDGAAAVILADPWRGLGAGAWGNFRVRLAASWGSGICGDSLLIRW</sequence>
<reference evidence="1" key="1">
    <citation type="submission" date="2025-02" db="EMBL/GenBank/DDBJ databases">
        <authorList>
            <consortium name="NCBI Genome Project"/>
        </authorList>
    </citation>
    <scope>NUCLEOTIDE SEQUENCE</scope>
</reference>
<name>A0AAJ8E2I8_ASPNG</name>
<dbReference type="AlphaFoldDB" id="A0AAJ8E2I8"/>
<evidence type="ECO:0000313" key="1">
    <source>
        <dbReference type="RefSeq" id="XP_059604627.1"/>
    </source>
</evidence>
<reference evidence="1" key="2">
    <citation type="submission" date="2025-08" db="UniProtKB">
        <authorList>
            <consortium name="RefSeq"/>
        </authorList>
    </citation>
    <scope>IDENTIFICATION</scope>
</reference>
<dbReference type="RefSeq" id="XP_059604627.1">
    <property type="nucleotide sequence ID" value="XM_059744143.1"/>
</dbReference>
<proteinExistence type="predicted"/>
<dbReference type="GeneID" id="84592951"/>
<protein>
    <submittedName>
        <fullName evidence="1">Uncharacterized protein</fullName>
    </submittedName>
</protein>